<dbReference type="GO" id="GO:0004497">
    <property type="term" value="F:monooxygenase activity"/>
    <property type="evidence" value="ECO:0007669"/>
    <property type="project" value="UniProtKB-KW"/>
</dbReference>
<dbReference type="PROSITE" id="PS00086">
    <property type="entry name" value="CYTOCHROME_P450"/>
    <property type="match status" value="1"/>
</dbReference>
<organism evidence="4 5">
    <name type="scientific">Zopfia rhizophila CBS 207.26</name>
    <dbReference type="NCBI Taxonomy" id="1314779"/>
    <lineage>
        <taxon>Eukaryota</taxon>
        <taxon>Fungi</taxon>
        <taxon>Dikarya</taxon>
        <taxon>Ascomycota</taxon>
        <taxon>Pezizomycotina</taxon>
        <taxon>Dothideomycetes</taxon>
        <taxon>Dothideomycetes incertae sedis</taxon>
        <taxon>Zopfiaceae</taxon>
        <taxon>Zopfia</taxon>
    </lineage>
</organism>
<evidence type="ECO:0000313" key="5">
    <source>
        <dbReference type="Proteomes" id="UP000800200"/>
    </source>
</evidence>
<dbReference type="SUPFAM" id="SSF48264">
    <property type="entry name" value="Cytochrome P450"/>
    <property type="match status" value="1"/>
</dbReference>
<dbReference type="GO" id="GO:0005506">
    <property type="term" value="F:iron ion binding"/>
    <property type="evidence" value="ECO:0007669"/>
    <property type="project" value="InterPro"/>
</dbReference>
<dbReference type="InterPro" id="IPR017972">
    <property type="entry name" value="Cyt_P450_CS"/>
</dbReference>
<dbReference type="InterPro" id="IPR001128">
    <property type="entry name" value="Cyt_P450"/>
</dbReference>
<protein>
    <recommendedName>
        <fullName evidence="6">Cytochrome P450</fullName>
    </recommendedName>
</protein>
<dbReference type="AlphaFoldDB" id="A0A6A6DZH5"/>
<dbReference type="InterPro" id="IPR036396">
    <property type="entry name" value="Cyt_P450_sf"/>
</dbReference>
<evidence type="ECO:0000256" key="2">
    <source>
        <dbReference type="ARBA" id="ARBA00023004"/>
    </source>
</evidence>
<dbReference type="Pfam" id="PF00067">
    <property type="entry name" value="p450"/>
    <property type="match status" value="1"/>
</dbReference>
<reference evidence="4" key="1">
    <citation type="journal article" date="2020" name="Stud. Mycol.">
        <title>101 Dothideomycetes genomes: a test case for predicting lifestyles and emergence of pathogens.</title>
        <authorList>
            <person name="Haridas S."/>
            <person name="Albert R."/>
            <person name="Binder M."/>
            <person name="Bloem J."/>
            <person name="Labutti K."/>
            <person name="Salamov A."/>
            <person name="Andreopoulos B."/>
            <person name="Baker S."/>
            <person name="Barry K."/>
            <person name="Bills G."/>
            <person name="Bluhm B."/>
            <person name="Cannon C."/>
            <person name="Castanera R."/>
            <person name="Culley D."/>
            <person name="Daum C."/>
            <person name="Ezra D."/>
            <person name="Gonzalez J."/>
            <person name="Henrissat B."/>
            <person name="Kuo A."/>
            <person name="Liang C."/>
            <person name="Lipzen A."/>
            <person name="Lutzoni F."/>
            <person name="Magnuson J."/>
            <person name="Mondo S."/>
            <person name="Nolan M."/>
            <person name="Ohm R."/>
            <person name="Pangilinan J."/>
            <person name="Park H.-J."/>
            <person name="Ramirez L."/>
            <person name="Alfaro M."/>
            <person name="Sun H."/>
            <person name="Tritt A."/>
            <person name="Yoshinaga Y."/>
            <person name="Zwiers L.-H."/>
            <person name="Turgeon B."/>
            <person name="Goodwin S."/>
            <person name="Spatafora J."/>
            <person name="Crous P."/>
            <person name="Grigoriev I."/>
        </authorList>
    </citation>
    <scope>NUCLEOTIDE SEQUENCE</scope>
    <source>
        <strain evidence="4">CBS 207.26</strain>
    </source>
</reference>
<sequence length="62" mass="7308">PFSVGSRDCLGKNMAYHEMRLIMTRVLHTTRLQLCPESNDWVDQECYTLWEKKPLMCKDEGC</sequence>
<keyword evidence="3" id="KW-0349">Heme</keyword>
<dbReference type="GO" id="GO:0020037">
    <property type="term" value="F:heme binding"/>
    <property type="evidence" value="ECO:0007669"/>
    <property type="project" value="InterPro"/>
</dbReference>
<evidence type="ECO:0000256" key="1">
    <source>
        <dbReference type="ARBA" id="ARBA00022723"/>
    </source>
</evidence>
<accession>A0A6A6DZH5</accession>
<name>A0A6A6DZH5_9PEZI</name>
<keyword evidence="3" id="KW-0560">Oxidoreductase</keyword>
<keyword evidence="5" id="KW-1185">Reference proteome</keyword>
<feature type="non-terminal residue" evidence="4">
    <location>
        <position position="1"/>
    </location>
</feature>
<evidence type="ECO:0000256" key="3">
    <source>
        <dbReference type="RuleBase" id="RU000461"/>
    </source>
</evidence>
<proteinExistence type="inferred from homology"/>
<dbReference type="EMBL" id="ML994639">
    <property type="protein sequence ID" value="KAF2184175.1"/>
    <property type="molecule type" value="Genomic_DNA"/>
</dbReference>
<keyword evidence="2 3" id="KW-0408">Iron</keyword>
<dbReference type="GO" id="GO:0016705">
    <property type="term" value="F:oxidoreductase activity, acting on paired donors, with incorporation or reduction of molecular oxygen"/>
    <property type="evidence" value="ECO:0007669"/>
    <property type="project" value="InterPro"/>
</dbReference>
<gene>
    <name evidence="4" type="ORF">K469DRAFT_580874</name>
</gene>
<dbReference type="OrthoDB" id="1470350at2759"/>
<dbReference type="Gene3D" id="1.10.630.10">
    <property type="entry name" value="Cytochrome P450"/>
    <property type="match status" value="1"/>
</dbReference>
<keyword evidence="3" id="KW-0503">Monooxygenase</keyword>
<comment type="similarity">
    <text evidence="3">Belongs to the cytochrome P450 family.</text>
</comment>
<evidence type="ECO:0000313" key="4">
    <source>
        <dbReference type="EMBL" id="KAF2184175.1"/>
    </source>
</evidence>
<evidence type="ECO:0008006" key="6">
    <source>
        <dbReference type="Google" id="ProtNLM"/>
    </source>
</evidence>
<dbReference type="Proteomes" id="UP000800200">
    <property type="component" value="Unassembled WGS sequence"/>
</dbReference>
<keyword evidence="1 3" id="KW-0479">Metal-binding</keyword>